<sequence>MNGDAKTDERDTISVDGTMAYFKALGVGLEDASMLVCNFFKCLETSEAFSPGPLYLPGSIDFVNLQVPMEIVQAPTVGEISKQGFIEGWKAVGADTIPKQKAYVTKQVGKLSTDMDLFKRVYRHVFVCAREKGQKAISLENALTYWQIIFSPPGKPWVTASTDWLKLWSEFLTATWTKSVNKDMWNQTFEFAQKTMQDETLGFWSEESAWPGVIDEFVAYAKEKRGDVPMETD</sequence>
<dbReference type="InterPro" id="IPR014764">
    <property type="entry name" value="DCN-prot"/>
</dbReference>
<dbReference type="PANTHER" id="PTHR12281:SF31">
    <property type="entry name" value="DCN1-LIKE PROTEIN 3"/>
    <property type="match status" value="1"/>
</dbReference>
<dbReference type="PROSITE" id="PS51229">
    <property type="entry name" value="DCUN1"/>
    <property type="match status" value="1"/>
</dbReference>
<gene>
    <name evidence="3" type="primary">DCN1</name>
    <name evidence="3" type="ORF">LOCC1_G004522</name>
</gene>
<proteinExistence type="predicted"/>
<dbReference type="GO" id="GO:0031624">
    <property type="term" value="F:ubiquitin conjugating enzyme binding"/>
    <property type="evidence" value="ECO:0007669"/>
    <property type="project" value="TreeGrafter"/>
</dbReference>
<dbReference type="GO" id="GO:0045116">
    <property type="term" value="P:protein neddylation"/>
    <property type="evidence" value="ECO:0007669"/>
    <property type="project" value="TreeGrafter"/>
</dbReference>
<comment type="caution">
    <text evidence="3">The sequence shown here is derived from an EMBL/GenBank/DDBJ whole genome shotgun (WGS) entry which is preliminary data.</text>
</comment>
<dbReference type="PANTHER" id="PTHR12281">
    <property type="entry name" value="RP42 RELATED"/>
    <property type="match status" value="1"/>
</dbReference>
<evidence type="ECO:0000259" key="2">
    <source>
        <dbReference type="PROSITE" id="PS51229"/>
    </source>
</evidence>
<feature type="domain" description="DCUN1" evidence="2">
    <location>
        <begin position="1"/>
        <end position="222"/>
    </location>
</feature>
<dbReference type="GO" id="GO:0032182">
    <property type="term" value="F:ubiquitin-like protein binding"/>
    <property type="evidence" value="ECO:0007669"/>
    <property type="project" value="TreeGrafter"/>
</dbReference>
<dbReference type="OrthoDB" id="27198at2759"/>
<dbReference type="InterPro" id="IPR005176">
    <property type="entry name" value="PONY_dom"/>
</dbReference>
<evidence type="ECO:0000313" key="4">
    <source>
        <dbReference type="Proteomes" id="UP000443090"/>
    </source>
</evidence>
<evidence type="ECO:0000256" key="1">
    <source>
        <dbReference type="RuleBase" id="RU410713"/>
    </source>
</evidence>
<dbReference type="Pfam" id="PF03556">
    <property type="entry name" value="Cullin_binding"/>
    <property type="match status" value="1"/>
</dbReference>
<evidence type="ECO:0000313" key="3">
    <source>
        <dbReference type="EMBL" id="TVY43099.1"/>
    </source>
</evidence>
<dbReference type="GO" id="GO:0097602">
    <property type="term" value="F:cullin family protein binding"/>
    <property type="evidence" value="ECO:0007669"/>
    <property type="project" value="TreeGrafter"/>
</dbReference>
<name>A0A8H8S0F8_9HELO</name>
<protein>
    <recommendedName>
        <fullName evidence="1">Defective in cullin neddylation protein</fullName>
    </recommendedName>
</protein>
<dbReference type="GO" id="GO:0000151">
    <property type="term" value="C:ubiquitin ligase complex"/>
    <property type="evidence" value="ECO:0007669"/>
    <property type="project" value="TreeGrafter"/>
</dbReference>
<dbReference type="InterPro" id="IPR042460">
    <property type="entry name" value="DCN1-like_PONY"/>
</dbReference>
<reference evidence="3 4" key="1">
    <citation type="submission" date="2018-05" db="EMBL/GenBank/DDBJ databases">
        <title>Genome sequencing and assembly of the regulated plant pathogen Lachnellula willkommii and related sister species for the development of diagnostic species identification markers.</title>
        <authorList>
            <person name="Giroux E."/>
            <person name="Bilodeau G."/>
        </authorList>
    </citation>
    <scope>NUCLEOTIDE SEQUENCE [LARGE SCALE GENOMIC DNA]</scope>
    <source>
        <strain evidence="3 4">CBS 160.35</strain>
    </source>
</reference>
<dbReference type="EMBL" id="QGMI01000295">
    <property type="protein sequence ID" value="TVY43099.1"/>
    <property type="molecule type" value="Genomic_DNA"/>
</dbReference>
<dbReference type="Gene3D" id="1.10.238.10">
    <property type="entry name" value="EF-hand"/>
    <property type="match status" value="1"/>
</dbReference>
<dbReference type="Gene3D" id="1.10.238.200">
    <property type="entry name" value="Cullin, PONY binding domain"/>
    <property type="match status" value="1"/>
</dbReference>
<organism evidence="3 4">
    <name type="scientific">Lachnellula occidentalis</name>
    <dbReference type="NCBI Taxonomy" id="215460"/>
    <lineage>
        <taxon>Eukaryota</taxon>
        <taxon>Fungi</taxon>
        <taxon>Dikarya</taxon>
        <taxon>Ascomycota</taxon>
        <taxon>Pezizomycotina</taxon>
        <taxon>Leotiomycetes</taxon>
        <taxon>Helotiales</taxon>
        <taxon>Lachnaceae</taxon>
        <taxon>Lachnellula</taxon>
    </lineage>
</organism>
<dbReference type="AlphaFoldDB" id="A0A8H8S0F8"/>
<dbReference type="Proteomes" id="UP000443090">
    <property type="component" value="Unassembled WGS sequence"/>
</dbReference>
<accession>A0A8H8S0F8</accession>
<keyword evidence="4" id="KW-1185">Reference proteome</keyword>
<comment type="function">
    <text evidence="1">Neddylation of cullins play an essential role in the regulation of SCF-type complexes activity.</text>
</comment>